<dbReference type="InterPro" id="IPR007593">
    <property type="entry name" value="CD225/Dispanin_fam"/>
</dbReference>
<proteinExistence type="predicted"/>
<keyword evidence="2 5" id="KW-0812">Transmembrane</keyword>
<dbReference type="PANTHER" id="PTHR14948:SF25">
    <property type="entry name" value="DUF4190 DOMAIN-CONTAINING PROTEIN"/>
    <property type="match status" value="1"/>
</dbReference>
<gene>
    <name evidence="6" type="ORF">LX16_2344</name>
</gene>
<dbReference type="RefSeq" id="WP_147137979.1">
    <property type="nucleotide sequence ID" value="NZ_BAABIJ010000002.1"/>
</dbReference>
<evidence type="ECO:0000313" key="7">
    <source>
        <dbReference type="Proteomes" id="UP000321617"/>
    </source>
</evidence>
<comment type="caution">
    <text evidence="6">The sequence shown here is derived from an EMBL/GenBank/DDBJ whole genome shotgun (WGS) entry which is preliminary data.</text>
</comment>
<keyword evidence="3 5" id="KW-1133">Transmembrane helix</keyword>
<name>A0A562V168_9ACTN</name>
<keyword evidence="7" id="KW-1185">Reference proteome</keyword>
<dbReference type="EMBL" id="VLLL01000006">
    <property type="protein sequence ID" value="TWJ11618.1"/>
    <property type="molecule type" value="Genomic_DNA"/>
</dbReference>
<dbReference type="AlphaFoldDB" id="A0A562V168"/>
<organism evidence="6 7">
    <name type="scientific">Stackebrandtia albiflava</name>
    <dbReference type="NCBI Taxonomy" id="406432"/>
    <lineage>
        <taxon>Bacteria</taxon>
        <taxon>Bacillati</taxon>
        <taxon>Actinomycetota</taxon>
        <taxon>Actinomycetes</taxon>
        <taxon>Glycomycetales</taxon>
        <taxon>Glycomycetaceae</taxon>
        <taxon>Stackebrandtia</taxon>
    </lineage>
</organism>
<dbReference type="InterPro" id="IPR051423">
    <property type="entry name" value="CD225/Dispanin"/>
</dbReference>
<dbReference type="Pfam" id="PF04505">
    <property type="entry name" value="CD225"/>
    <property type="match status" value="1"/>
</dbReference>
<dbReference type="OrthoDB" id="9815705at2"/>
<evidence type="ECO:0000256" key="3">
    <source>
        <dbReference type="ARBA" id="ARBA00022989"/>
    </source>
</evidence>
<dbReference type="PANTHER" id="PTHR14948">
    <property type="entry name" value="NG5"/>
    <property type="match status" value="1"/>
</dbReference>
<evidence type="ECO:0000256" key="2">
    <source>
        <dbReference type="ARBA" id="ARBA00022692"/>
    </source>
</evidence>
<evidence type="ECO:0000256" key="1">
    <source>
        <dbReference type="ARBA" id="ARBA00004370"/>
    </source>
</evidence>
<keyword evidence="4 5" id="KW-0472">Membrane</keyword>
<dbReference type="GO" id="GO:0016020">
    <property type="term" value="C:membrane"/>
    <property type="evidence" value="ECO:0007669"/>
    <property type="project" value="UniProtKB-SubCell"/>
</dbReference>
<protein>
    <submittedName>
        <fullName evidence="6">Interferon-induced transmembrane protein</fullName>
    </submittedName>
</protein>
<evidence type="ECO:0000313" key="6">
    <source>
        <dbReference type="EMBL" id="TWJ11618.1"/>
    </source>
</evidence>
<feature type="transmembrane region" description="Helical" evidence="5">
    <location>
        <begin position="16"/>
        <end position="36"/>
    </location>
</feature>
<dbReference type="Proteomes" id="UP000321617">
    <property type="component" value="Unassembled WGS sequence"/>
</dbReference>
<sequence length="96" mass="10286">MAYSQPHAGGTPPSNYLAASIVSIFCCWPFAIPAIIQANKVNQLWQAGDYAGAQEASKQAKKWMTIAFAVGIGWYVLWIVLYAVGAVALFGYGATL</sequence>
<feature type="transmembrane region" description="Helical" evidence="5">
    <location>
        <begin position="66"/>
        <end position="92"/>
    </location>
</feature>
<comment type="subcellular location">
    <subcellularLocation>
        <location evidence="1">Membrane</location>
    </subcellularLocation>
</comment>
<evidence type="ECO:0000256" key="4">
    <source>
        <dbReference type="ARBA" id="ARBA00023136"/>
    </source>
</evidence>
<reference evidence="6 7" key="1">
    <citation type="journal article" date="2013" name="Stand. Genomic Sci.">
        <title>Genomic Encyclopedia of Type Strains, Phase I: The one thousand microbial genomes (KMG-I) project.</title>
        <authorList>
            <person name="Kyrpides N.C."/>
            <person name="Woyke T."/>
            <person name="Eisen J.A."/>
            <person name="Garrity G."/>
            <person name="Lilburn T.G."/>
            <person name="Beck B.J."/>
            <person name="Whitman W.B."/>
            <person name="Hugenholtz P."/>
            <person name="Klenk H.P."/>
        </authorList>
    </citation>
    <scope>NUCLEOTIDE SEQUENCE [LARGE SCALE GENOMIC DNA]</scope>
    <source>
        <strain evidence="6 7">DSM 45044</strain>
    </source>
</reference>
<evidence type="ECO:0000256" key="5">
    <source>
        <dbReference type="SAM" id="Phobius"/>
    </source>
</evidence>
<accession>A0A562V168</accession>